<accession>A0A368KF98</accession>
<organism evidence="1 2">
    <name type="scientific">Rhodanobacter denitrificans</name>
    <dbReference type="NCBI Taxonomy" id="666685"/>
    <lineage>
        <taxon>Bacteria</taxon>
        <taxon>Pseudomonadati</taxon>
        <taxon>Pseudomonadota</taxon>
        <taxon>Gammaproteobacteria</taxon>
        <taxon>Lysobacterales</taxon>
        <taxon>Rhodanobacteraceae</taxon>
        <taxon>Rhodanobacter</taxon>
    </lineage>
</organism>
<keyword evidence="2" id="KW-1185">Reference proteome</keyword>
<sequence>MADFQAISPEKRRVVIDRLDREPEFAKRAAEAVLTLLDRVDSEVKAVWVSRGLRAYAAGLVTSAQLMRLNWAIERLLICDAREIVSAFEWVRAEPRRIWGQSPYALAALSVGLASFDAKWEEGATRPTELCELFVRHIWKPND</sequence>
<evidence type="ECO:0000313" key="1">
    <source>
        <dbReference type="EMBL" id="RCS30581.1"/>
    </source>
</evidence>
<proteinExistence type="predicted"/>
<dbReference type="AlphaFoldDB" id="A0A368KF98"/>
<comment type="caution">
    <text evidence="1">The sequence shown here is derived from an EMBL/GenBank/DDBJ whole genome shotgun (WGS) entry which is preliminary data.</text>
</comment>
<gene>
    <name evidence="1" type="ORF">DEO45_07120</name>
</gene>
<reference evidence="1 2" key="1">
    <citation type="submission" date="2018-05" db="EMBL/GenBank/DDBJ databases">
        <title>Draft genome sequence of Rhodanobacter denitrificans Yn1 isolated from gold copper mine.</title>
        <authorList>
            <person name="Yang N."/>
            <person name="Mazhar H.S."/>
            <person name="Rensing C."/>
        </authorList>
    </citation>
    <scope>NUCLEOTIDE SEQUENCE [LARGE SCALE GENOMIC DNA]</scope>
    <source>
        <strain evidence="1 2">Yn1</strain>
    </source>
</reference>
<dbReference type="EMBL" id="QFWQ01000004">
    <property type="protein sequence ID" value="RCS30581.1"/>
    <property type="molecule type" value="Genomic_DNA"/>
</dbReference>
<evidence type="ECO:0000313" key="2">
    <source>
        <dbReference type="Proteomes" id="UP000252387"/>
    </source>
</evidence>
<protein>
    <submittedName>
        <fullName evidence="1">Uncharacterized protein</fullName>
    </submittedName>
</protein>
<name>A0A368KF98_9GAMM</name>
<dbReference type="Proteomes" id="UP000252387">
    <property type="component" value="Unassembled WGS sequence"/>
</dbReference>